<organism evidence="1 2">
    <name type="scientific">Streptomyces cinerochromogenes</name>
    <dbReference type="NCBI Taxonomy" id="66422"/>
    <lineage>
        <taxon>Bacteria</taxon>
        <taxon>Bacillati</taxon>
        <taxon>Actinomycetota</taxon>
        <taxon>Actinomycetes</taxon>
        <taxon>Kitasatosporales</taxon>
        <taxon>Streptomycetaceae</taxon>
        <taxon>Streptomyces</taxon>
    </lineage>
</organism>
<reference evidence="1 2" key="1">
    <citation type="submission" date="2024-10" db="EMBL/GenBank/DDBJ databases">
        <title>The Natural Products Discovery Center: Release of the First 8490 Sequenced Strains for Exploring Actinobacteria Biosynthetic Diversity.</title>
        <authorList>
            <person name="Kalkreuter E."/>
            <person name="Kautsar S.A."/>
            <person name="Yang D."/>
            <person name="Bader C.D."/>
            <person name="Teijaro C.N."/>
            <person name="Fluegel L."/>
            <person name="Davis C.M."/>
            <person name="Simpson J.R."/>
            <person name="Lauterbach L."/>
            <person name="Steele A.D."/>
            <person name="Gui C."/>
            <person name="Meng S."/>
            <person name="Li G."/>
            <person name="Viehrig K."/>
            <person name="Ye F."/>
            <person name="Su P."/>
            <person name="Kiefer A.F."/>
            <person name="Nichols A."/>
            <person name="Cepeda A.J."/>
            <person name="Yan W."/>
            <person name="Fan B."/>
            <person name="Jiang Y."/>
            <person name="Adhikari A."/>
            <person name="Zheng C.-J."/>
            <person name="Schuster L."/>
            <person name="Cowan T.M."/>
            <person name="Smanski M.J."/>
            <person name="Chevrette M.G."/>
            <person name="De Carvalho L.P.S."/>
            <person name="Shen B."/>
        </authorList>
    </citation>
    <scope>NUCLEOTIDE SEQUENCE [LARGE SCALE GENOMIC DNA]</scope>
    <source>
        <strain evidence="1 2">NPDC048320</strain>
    </source>
</reference>
<evidence type="ECO:0000313" key="2">
    <source>
        <dbReference type="Proteomes" id="UP001604267"/>
    </source>
</evidence>
<dbReference type="RefSeq" id="WP_392824539.1">
    <property type="nucleotide sequence ID" value="NZ_JBICYV010000026.1"/>
</dbReference>
<comment type="caution">
    <text evidence="1">The sequence shown here is derived from an EMBL/GenBank/DDBJ whole genome shotgun (WGS) entry which is preliminary data.</text>
</comment>
<protein>
    <submittedName>
        <fullName evidence="1">Uncharacterized protein</fullName>
    </submittedName>
</protein>
<evidence type="ECO:0000313" key="1">
    <source>
        <dbReference type="EMBL" id="MFG3016127.1"/>
    </source>
</evidence>
<gene>
    <name evidence="1" type="ORF">ACGFZB_37900</name>
</gene>
<dbReference type="EMBL" id="JBICYV010000026">
    <property type="protein sequence ID" value="MFG3016127.1"/>
    <property type="molecule type" value="Genomic_DNA"/>
</dbReference>
<name>A0ABW7BFZ3_9ACTN</name>
<accession>A0ABW7BFZ3</accession>
<sequence length="382" mass="42288">MMTRSLFDLARKMTPEKASREFRDFSGTHAYAAARRLMDETFAGYPDVDHSFIREFQTAGFSARVFELALYAALREQGKELDRTHPAPDFLVGGDTPVAIEATTTNPPQGETAEDVDVATAVRRRIPDDMEAAEAEFTMQIGKALRRKLEHRDAKGHAYWEKPHVDGIPFVLAVQSFHNPSSLIHTVSSLATYLYGIRDVATHDSHGSLVLNSQVVTEHRHKEKTIPSGLFAQPEAEYLAAVIFTNSATVSKFARMGTERGYGPQDVAIARVGLMYDPDPNASLAVPFGYVVGDYGPEEHETFSEGFHVLHNPWAHTPVATGALDGFTEHRLQPNGRLLTTFRQPDYFVSRTWILQGQGGGNPLPTAHRRVQQYLAGPAGSR</sequence>
<proteinExistence type="predicted"/>
<keyword evidence="2" id="KW-1185">Reference proteome</keyword>
<dbReference type="Proteomes" id="UP001604267">
    <property type="component" value="Unassembled WGS sequence"/>
</dbReference>